<evidence type="ECO:0000313" key="3">
    <source>
        <dbReference type="Proteomes" id="UP001359559"/>
    </source>
</evidence>
<dbReference type="GO" id="GO:0016747">
    <property type="term" value="F:acyltransferase activity, transferring groups other than amino-acyl groups"/>
    <property type="evidence" value="ECO:0007669"/>
    <property type="project" value="TreeGrafter"/>
</dbReference>
<organism evidence="2 3">
    <name type="scientific">Clitoria ternatea</name>
    <name type="common">Butterfly pea</name>
    <dbReference type="NCBI Taxonomy" id="43366"/>
    <lineage>
        <taxon>Eukaryota</taxon>
        <taxon>Viridiplantae</taxon>
        <taxon>Streptophyta</taxon>
        <taxon>Embryophyta</taxon>
        <taxon>Tracheophyta</taxon>
        <taxon>Spermatophyta</taxon>
        <taxon>Magnoliopsida</taxon>
        <taxon>eudicotyledons</taxon>
        <taxon>Gunneridae</taxon>
        <taxon>Pentapetalae</taxon>
        <taxon>rosids</taxon>
        <taxon>fabids</taxon>
        <taxon>Fabales</taxon>
        <taxon>Fabaceae</taxon>
        <taxon>Papilionoideae</taxon>
        <taxon>50 kb inversion clade</taxon>
        <taxon>NPAAA clade</taxon>
        <taxon>indigoferoid/millettioid clade</taxon>
        <taxon>Phaseoleae</taxon>
        <taxon>Clitoria</taxon>
    </lineage>
</organism>
<accession>A0AAN9PZA5</accession>
<dbReference type="AlphaFoldDB" id="A0AAN9PZA5"/>
<protein>
    <submittedName>
        <fullName evidence="2">Uncharacterized protein</fullName>
    </submittedName>
</protein>
<proteinExistence type="inferred from homology"/>
<dbReference type="PANTHER" id="PTHR31642:SF175">
    <property type="entry name" value="SPERMIDINE HYDROXYCINNAMOYL TRANSFERASE"/>
    <property type="match status" value="1"/>
</dbReference>
<comment type="similarity">
    <text evidence="1">Belongs to the plant acyltransferase family.</text>
</comment>
<dbReference type="InterPro" id="IPR023213">
    <property type="entry name" value="CAT-like_dom_sf"/>
</dbReference>
<dbReference type="EMBL" id="JAYKXN010000001">
    <property type="protein sequence ID" value="KAK7316761.1"/>
    <property type="molecule type" value="Genomic_DNA"/>
</dbReference>
<comment type="caution">
    <text evidence="2">The sequence shown here is derived from an EMBL/GenBank/DDBJ whole genome shotgun (WGS) entry which is preliminary data.</text>
</comment>
<dbReference type="Proteomes" id="UP001359559">
    <property type="component" value="Unassembled WGS sequence"/>
</dbReference>
<dbReference type="Pfam" id="PF02458">
    <property type="entry name" value="Transferase"/>
    <property type="match status" value="1"/>
</dbReference>
<evidence type="ECO:0000256" key="1">
    <source>
        <dbReference type="ARBA" id="ARBA00009861"/>
    </source>
</evidence>
<evidence type="ECO:0000313" key="2">
    <source>
        <dbReference type="EMBL" id="KAK7316761.1"/>
    </source>
</evidence>
<reference evidence="2 3" key="1">
    <citation type="submission" date="2024-01" db="EMBL/GenBank/DDBJ databases">
        <title>The genomes of 5 underutilized Papilionoideae crops provide insights into root nodulation and disease resistance.</title>
        <authorList>
            <person name="Yuan L."/>
        </authorList>
    </citation>
    <scope>NUCLEOTIDE SEQUENCE [LARGE SCALE GENOMIC DNA]</scope>
    <source>
        <strain evidence="2">LY-2023</strain>
        <tissue evidence="2">Leaf</tissue>
    </source>
</reference>
<gene>
    <name evidence="2" type="ORF">RJT34_00466</name>
</gene>
<dbReference type="InterPro" id="IPR050317">
    <property type="entry name" value="Plant_Fungal_Acyltransferase"/>
</dbReference>
<dbReference type="PANTHER" id="PTHR31642">
    <property type="entry name" value="TRICHOTHECENE 3-O-ACETYLTRANSFERASE"/>
    <property type="match status" value="1"/>
</dbReference>
<keyword evidence="3" id="KW-1185">Reference proteome</keyword>
<dbReference type="Gene3D" id="3.30.559.10">
    <property type="entry name" value="Chloramphenicol acetyltransferase-like domain"/>
    <property type="match status" value="2"/>
</dbReference>
<sequence length="330" mass="36813">MVNILASHIVVPNEATPECHLWLSNNDHVAYLDYVSTIYAYKARHSNDVFERMKNSLGEILVHYYPVAGRLRLKENGRMELECNAQGVLLLEAESSKTLDDYGDFLPSDECVKELVPTRDPTQPVDQLPLLMVQLTRFNRDEGFIIGVACSHVLCDGLAATRFINAWAKITRGDTLDPNEMPFLDRTILNEFPPLPSAPCFDHPELKPPPLILGRSDSIEEQKKKTSVALLKLTAEQVSKLKKKANYNGGCGSTRSPYSRFEAIVAHIWRCASKARELDDNQPTQVILTISLPSSSSSTITHNAKSCFLSLTDATSAAANFQFQAKQKNY</sequence>
<name>A0AAN9PZA5_CLITE</name>